<evidence type="ECO:0000313" key="1">
    <source>
        <dbReference type="EMBL" id="KAL2481024.1"/>
    </source>
</evidence>
<proteinExistence type="predicted"/>
<keyword evidence="2" id="KW-1185">Reference proteome</keyword>
<dbReference type="InterPro" id="IPR036691">
    <property type="entry name" value="Endo/exonu/phosph_ase_sf"/>
</dbReference>
<organism evidence="1 2">
    <name type="scientific">Abeliophyllum distichum</name>
    <dbReference type="NCBI Taxonomy" id="126358"/>
    <lineage>
        <taxon>Eukaryota</taxon>
        <taxon>Viridiplantae</taxon>
        <taxon>Streptophyta</taxon>
        <taxon>Embryophyta</taxon>
        <taxon>Tracheophyta</taxon>
        <taxon>Spermatophyta</taxon>
        <taxon>Magnoliopsida</taxon>
        <taxon>eudicotyledons</taxon>
        <taxon>Gunneridae</taxon>
        <taxon>Pentapetalae</taxon>
        <taxon>asterids</taxon>
        <taxon>lamiids</taxon>
        <taxon>Lamiales</taxon>
        <taxon>Oleaceae</taxon>
        <taxon>Forsythieae</taxon>
        <taxon>Abeliophyllum</taxon>
    </lineage>
</organism>
<evidence type="ECO:0000313" key="2">
    <source>
        <dbReference type="Proteomes" id="UP001604336"/>
    </source>
</evidence>
<reference evidence="2" key="1">
    <citation type="submission" date="2024-07" db="EMBL/GenBank/DDBJ databases">
        <title>Two chromosome-level genome assemblies of Korean endemic species Abeliophyllum distichum and Forsythia ovata (Oleaceae).</title>
        <authorList>
            <person name="Jang H."/>
        </authorList>
    </citation>
    <scope>NUCLEOTIDE SEQUENCE [LARGE SCALE GENOMIC DNA]</scope>
</reference>
<dbReference type="Proteomes" id="UP001604336">
    <property type="component" value="Unassembled WGS sequence"/>
</dbReference>
<protein>
    <submittedName>
        <fullName evidence="1">Uncharacterized protein</fullName>
    </submittedName>
</protein>
<accession>A0ABD1QXT9</accession>
<dbReference type="PANTHER" id="PTHR33710">
    <property type="entry name" value="BNAC02G09200D PROTEIN"/>
    <property type="match status" value="1"/>
</dbReference>
<dbReference type="EMBL" id="JBFOLK010000010">
    <property type="protein sequence ID" value="KAL2481024.1"/>
    <property type="molecule type" value="Genomic_DNA"/>
</dbReference>
<sequence>MANKGDFNAILNRDERIGDNSPNSRSMEDFNSMLMACGVEKVNCDCQYTWSNVRMWEKLDRILVNYQWISAFDGFKAEVLNRDTSDHFPILLKCSPSNSKKMSSFRFQSMWCQHENLLEVFGNIFDGIRKAENEALDKEKLYDALQNSEAIEEVHKAYANLNRLLSQEEDYWRQKSRG</sequence>
<dbReference type="SUPFAM" id="SSF56219">
    <property type="entry name" value="DNase I-like"/>
    <property type="match status" value="1"/>
</dbReference>
<comment type="caution">
    <text evidence="1">The sequence shown here is derived from an EMBL/GenBank/DDBJ whole genome shotgun (WGS) entry which is preliminary data.</text>
</comment>
<dbReference type="PANTHER" id="PTHR33710:SF71">
    <property type="entry name" value="ENDONUCLEASE_EXONUCLEASE_PHOSPHATASE DOMAIN-CONTAINING PROTEIN"/>
    <property type="match status" value="1"/>
</dbReference>
<dbReference type="AlphaFoldDB" id="A0ABD1QXT9"/>
<name>A0ABD1QXT9_9LAMI</name>
<gene>
    <name evidence="1" type="ORF">Adt_33990</name>
</gene>
<dbReference type="Gene3D" id="3.60.10.10">
    <property type="entry name" value="Endonuclease/exonuclease/phosphatase"/>
    <property type="match status" value="1"/>
</dbReference>